<dbReference type="SMART" id="SM00847">
    <property type="entry name" value="HA2"/>
    <property type="match status" value="1"/>
</dbReference>
<proteinExistence type="predicted"/>
<dbReference type="OrthoDB" id="5600252at2759"/>
<dbReference type="InterPro" id="IPR059023">
    <property type="entry name" value="RNA_hel_CTD"/>
</dbReference>
<dbReference type="InterPro" id="IPR048333">
    <property type="entry name" value="HA2_WH"/>
</dbReference>
<dbReference type="GO" id="GO:0003724">
    <property type="term" value="F:RNA helicase activity"/>
    <property type="evidence" value="ECO:0000318"/>
    <property type="project" value="GO_Central"/>
</dbReference>
<sequence>MEKEQQDRKKFNENLQAMRETYSEQVVDTLSSMDHNVLDLDLTAELLRYISLQKPEGAILVFLPGWDQISKLHDKLTSQTLFSEERFIIIPLHSMMPTINQRQVFEHPLPGVRKIIIATNIAETSITIDDVVYVVNLGRVKETNFDVANNIRTMKAEWVSKASAHQRRGRAGRVQDGECFHVYSQLKASEMVEYQLPEIKRTPLEELCLNIKTLKLGSVHPFISKAMETPDIRAIELAISSLKQMRAFDDNEDLTALGYHLSRLPVEPRIGKMMLFGAMFCCLDPILTIAASLSWKDPFYIPLGKEKLADERRRVLSNNTRSDHLMLANAMSGWEDAKEHRGEGSYCWQNFMSSNILGMLSKMKGQFCDVLHRLRFVSDRSPKHIDANRNSENEQLLKAVLCAGLYPKVAHVDKVPFNRKTGQNRPPRLSTPEDGRVQIHPKSVNANETTFSSKWLLYHLKLKSTSVFLHDTTMVEPYPLIFCGGKISWDDDQGHETVFVDDHIKFHCSQETAHLVIKLREELDRVMEQKITNPGPTNWSPASHEGRVMRAIIDILVMQSRDTYDNDDDQGFVHSGRGNNRHGGNDDDDDDCYDDGAGGAGGGRQYGRSGNRYNNDDRPGSSHWRPDSHRRRIQGNQHQGFWTQK</sequence>
<evidence type="ECO:0000256" key="2">
    <source>
        <dbReference type="ARBA" id="ARBA00022801"/>
    </source>
</evidence>
<evidence type="ECO:0000256" key="4">
    <source>
        <dbReference type="ARBA" id="ARBA00022840"/>
    </source>
</evidence>
<dbReference type="AlphaFoldDB" id="A0A7M7HIM1"/>
<dbReference type="FunFam" id="3.40.50.300:FF:003204">
    <property type="entry name" value="RNA helicase, putative"/>
    <property type="match status" value="1"/>
</dbReference>
<feature type="domain" description="Helicase C-terminal" evidence="6">
    <location>
        <begin position="45"/>
        <end position="215"/>
    </location>
</feature>
<dbReference type="FunFam" id="1.20.120.1080:FF:000002">
    <property type="entry name" value="Putative ATP-dependent RNA helicase DHX36"/>
    <property type="match status" value="1"/>
</dbReference>
<feature type="compositionally biased region" description="Polar residues" evidence="5">
    <location>
        <begin position="634"/>
        <end position="645"/>
    </location>
</feature>
<accession>A0A7M7HIM1</accession>
<evidence type="ECO:0000259" key="6">
    <source>
        <dbReference type="PROSITE" id="PS51194"/>
    </source>
</evidence>
<organism evidence="7 8">
    <name type="scientific">Strongylocentrotus purpuratus</name>
    <name type="common">Purple sea urchin</name>
    <dbReference type="NCBI Taxonomy" id="7668"/>
    <lineage>
        <taxon>Eukaryota</taxon>
        <taxon>Metazoa</taxon>
        <taxon>Echinodermata</taxon>
        <taxon>Eleutherozoa</taxon>
        <taxon>Echinozoa</taxon>
        <taxon>Echinoidea</taxon>
        <taxon>Euechinoidea</taxon>
        <taxon>Echinacea</taxon>
        <taxon>Camarodonta</taxon>
        <taxon>Echinidea</taxon>
        <taxon>Strongylocentrotidae</taxon>
        <taxon>Strongylocentrotus</taxon>
    </lineage>
</organism>
<dbReference type="InParanoid" id="A0A7M7HIM1"/>
<dbReference type="Gene3D" id="3.40.50.300">
    <property type="entry name" value="P-loop containing nucleotide triphosphate hydrolases"/>
    <property type="match status" value="1"/>
</dbReference>
<dbReference type="InterPro" id="IPR001650">
    <property type="entry name" value="Helicase_C-like"/>
</dbReference>
<dbReference type="GO" id="GO:0005634">
    <property type="term" value="C:nucleus"/>
    <property type="evidence" value="ECO:0000318"/>
    <property type="project" value="GO_Central"/>
</dbReference>
<dbReference type="EnsemblMetazoa" id="XM_011663791">
    <property type="protein sequence ID" value="XP_011662093"/>
    <property type="gene ID" value="LOC763442"/>
</dbReference>
<dbReference type="RefSeq" id="XP_011662093.1">
    <property type="nucleotide sequence ID" value="XM_011663791.2"/>
</dbReference>
<feature type="region of interest" description="Disordered" evidence="5">
    <location>
        <begin position="565"/>
        <end position="645"/>
    </location>
</feature>
<keyword evidence="2" id="KW-0378">Hydrolase</keyword>
<name>A0A7M7HIM1_STRPU</name>
<dbReference type="SUPFAM" id="SSF52540">
    <property type="entry name" value="P-loop containing nucleoside triphosphate hydrolases"/>
    <property type="match status" value="1"/>
</dbReference>
<dbReference type="Proteomes" id="UP000007110">
    <property type="component" value="Unassembled WGS sequence"/>
</dbReference>
<dbReference type="Pfam" id="PF07717">
    <property type="entry name" value="OB_NTP_bind"/>
    <property type="match status" value="1"/>
</dbReference>
<keyword evidence="3" id="KW-0347">Helicase</keyword>
<dbReference type="GO" id="GO:0005524">
    <property type="term" value="F:ATP binding"/>
    <property type="evidence" value="ECO:0007669"/>
    <property type="project" value="UniProtKB-KW"/>
</dbReference>
<evidence type="ECO:0000313" key="8">
    <source>
        <dbReference type="Proteomes" id="UP000007110"/>
    </source>
</evidence>
<dbReference type="GO" id="GO:0003678">
    <property type="term" value="F:DNA helicase activity"/>
    <property type="evidence" value="ECO:0000318"/>
    <property type="project" value="GO_Central"/>
</dbReference>
<evidence type="ECO:0000256" key="1">
    <source>
        <dbReference type="ARBA" id="ARBA00022741"/>
    </source>
</evidence>
<dbReference type="Pfam" id="PF21010">
    <property type="entry name" value="HA2_C"/>
    <property type="match status" value="1"/>
</dbReference>
<keyword evidence="8" id="KW-1185">Reference proteome</keyword>
<dbReference type="Gene3D" id="1.20.120.1080">
    <property type="match status" value="1"/>
</dbReference>
<feature type="region of interest" description="Disordered" evidence="5">
    <location>
        <begin position="417"/>
        <end position="436"/>
    </location>
</feature>
<keyword evidence="4" id="KW-0067">ATP-binding</keyword>
<reference evidence="8" key="1">
    <citation type="submission" date="2015-02" db="EMBL/GenBank/DDBJ databases">
        <title>Genome sequencing for Strongylocentrotus purpuratus.</title>
        <authorList>
            <person name="Murali S."/>
            <person name="Liu Y."/>
            <person name="Vee V."/>
            <person name="English A."/>
            <person name="Wang M."/>
            <person name="Skinner E."/>
            <person name="Han Y."/>
            <person name="Muzny D.M."/>
            <person name="Worley K.C."/>
            <person name="Gibbs R.A."/>
        </authorList>
    </citation>
    <scope>NUCLEOTIDE SEQUENCE</scope>
</reference>
<evidence type="ECO:0000313" key="7">
    <source>
        <dbReference type="EnsemblMetazoa" id="XP_011662093"/>
    </source>
</evidence>
<dbReference type="GO" id="GO:0005737">
    <property type="term" value="C:cytoplasm"/>
    <property type="evidence" value="ECO:0000318"/>
    <property type="project" value="GO_Central"/>
</dbReference>
<dbReference type="GO" id="GO:0002151">
    <property type="term" value="F:G-quadruplex RNA binding"/>
    <property type="evidence" value="ECO:0000318"/>
    <property type="project" value="GO_Central"/>
</dbReference>
<dbReference type="InterPro" id="IPR007502">
    <property type="entry name" value="Helicase-assoc_dom"/>
</dbReference>
<dbReference type="Pfam" id="PF04408">
    <property type="entry name" value="WHD_HA2"/>
    <property type="match status" value="1"/>
</dbReference>
<dbReference type="InterPro" id="IPR027417">
    <property type="entry name" value="P-loop_NTPase"/>
</dbReference>
<dbReference type="PROSITE" id="PS51194">
    <property type="entry name" value="HELICASE_CTER"/>
    <property type="match status" value="1"/>
</dbReference>
<reference evidence="7" key="2">
    <citation type="submission" date="2021-01" db="UniProtKB">
        <authorList>
            <consortium name="EnsemblMetazoa"/>
        </authorList>
    </citation>
    <scope>IDENTIFICATION</scope>
</reference>
<protein>
    <recommendedName>
        <fullName evidence="6">Helicase C-terminal domain-containing protein</fullName>
    </recommendedName>
</protein>
<dbReference type="KEGG" id="spu:763442"/>
<dbReference type="GO" id="GO:0016787">
    <property type="term" value="F:hydrolase activity"/>
    <property type="evidence" value="ECO:0007669"/>
    <property type="project" value="UniProtKB-KW"/>
</dbReference>
<dbReference type="SMART" id="SM00490">
    <property type="entry name" value="HELICc"/>
    <property type="match status" value="1"/>
</dbReference>
<dbReference type="CDD" id="cd18791">
    <property type="entry name" value="SF2_C_RHA"/>
    <property type="match status" value="1"/>
</dbReference>
<feature type="compositionally biased region" description="Basic and acidic residues" evidence="5">
    <location>
        <begin position="614"/>
        <end position="627"/>
    </location>
</feature>
<dbReference type="GO" id="GO:0051880">
    <property type="term" value="F:G-quadruplex DNA binding"/>
    <property type="evidence" value="ECO:0000318"/>
    <property type="project" value="GO_Central"/>
</dbReference>
<evidence type="ECO:0000256" key="5">
    <source>
        <dbReference type="SAM" id="MobiDB-lite"/>
    </source>
</evidence>
<dbReference type="Pfam" id="PF00271">
    <property type="entry name" value="Helicase_C"/>
    <property type="match status" value="1"/>
</dbReference>
<dbReference type="PANTHER" id="PTHR18934:SF237">
    <property type="entry name" value="ATP-DEPENDENT DNA_RNA HELICASE DHX36"/>
    <property type="match status" value="1"/>
</dbReference>
<dbReference type="Pfam" id="PF26026">
    <property type="entry name" value="RNA_hel_CTD"/>
    <property type="match status" value="1"/>
</dbReference>
<dbReference type="GeneID" id="763442"/>
<evidence type="ECO:0000256" key="3">
    <source>
        <dbReference type="ARBA" id="ARBA00022806"/>
    </source>
</evidence>
<feature type="compositionally biased region" description="Gly residues" evidence="5">
    <location>
        <begin position="596"/>
        <end position="605"/>
    </location>
</feature>
<keyword evidence="1" id="KW-0547">Nucleotide-binding</keyword>
<dbReference type="PANTHER" id="PTHR18934">
    <property type="entry name" value="ATP-DEPENDENT RNA HELICASE"/>
    <property type="match status" value="1"/>
</dbReference>
<dbReference type="InterPro" id="IPR011709">
    <property type="entry name" value="DEAD-box_helicase_OB_fold"/>
</dbReference>